<keyword evidence="2" id="KW-1185">Reference proteome</keyword>
<proteinExistence type="predicted"/>
<reference evidence="1 2" key="1">
    <citation type="submission" date="2019-02" db="EMBL/GenBank/DDBJ databases">
        <title>Deep-cultivation of Planctomycetes and their phenomic and genomic characterization uncovers novel biology.</title>
        <authorList>
            <person name="Wiegand S."/>
            <person name="Jogler M."/>
            <person name="Boedeker C."/>
            <person name="Pinto D."/>
            <person name="Vollmers J."/>
            <person name="Rivas-Marin E."/>
            <person name="Kohn T."/>
            <person name="Peeters S.H."/>
            <person name="Heuer A."/>
            <person name="Rast P."/>
            <person name="Oberbeckmann S."/>
            <person name="Bunk B."/>
            <person name="Jeske O."/>
            <person name="Meyerdierks A."/>
            <person name="Storesund J.E."/>
            <person name="Kallscheuer N."/>
            <person name="Luecker S."/>
            <person name="Lage O.M."/>
            <person name="Pohl T."/>
            <person name="Merkel B.J."/>
            <person name="Hornburger P."/>
            <person name="Mueller R.-W."/>
            <person name="Bruemmer F."/>
            <person name="Labrenz M."/>
            <person name="Spormann A.M."/>
            <person name="Op den Camp H."/>
            <person name="Overmann J."/>
            <person name="Amann R."/>
            <person name="Jetten M.S.M."/>
            <person name="Mascher T."/>
            <person name="Medema M.H."/>
            <person name="Devos D.P."/>
            <person name="Kaster A.-K."/>
            <person name="Ovreas L."/>
            <person name="Rohde M."/>
            <person name="Galperin M.Y."/>
            <person name="Jogler C."/>
        </authorList>
    </citation>
    <scope>NUCLEOTIDE SEQUENCE [LARGE SCALE GENOMIC DNA]</scope>
    <source>
        <strain evidence="1 2">K23_9</strain>
    </source>
</reference>
<organism evidence="1 2">
    <name type="scientific">Stieleria marina</name>
    <dbReference type="NCBI Taxonomy" id="1930275"/>
    <lineage>
        <taxon>Bacteria</taxon>
        <taxon>Pseudomonadati</taxon>
        <taxon>Planctomycetota</taxon>
        <taxon>Planctomycetia</taxon>
        <taxon>Pirellulales</taxon>
        <taxon>Pirellulaceae</taxon>
        <taxon>Stieleria</taxon>
    </lineage>
</organism>
<accession>A0A517NQ43</accession>
<name>A0A517NQ43_9BACT</name>
<dbReference type="EMBL" id="CP036526">
    <property type="protein sequence ID" value="QDT09237.1"/>
    <property type="molecule type" value="Genomic_DNA"/>
</dbReference>
<protein>
    <submittedName>
        <fullName evidence="1">Uncharacterized protein</fullName>
    </submittedName>
</protein>
<dbReference type="Proteomes" id="UP000319817">
    <property type="component" value="Chromosome"/>
</dbReference>
<dbReference type="AlphaFoldDB" id="A0A517NQ43"/>
<dbReference type="RefSeq" id="WP_145416794.1">
    <property type="nucleotide sequence ID" value="NZ_CP036526.1"/>
</dbReference>
<evidence type="ECO:0000313" key="1">
    <source>
        <dbReference type="EMBL" id="QDT09237.1"/>
    </source>
</evidence>
<evidence type="ECO:0000313" key="2">
    <source>
        <dbReference type="Proteomes" id="UP000319817"/>
    </source>
</evidence>
<dbReference type="OrthoDB" id="273462at2"/>
<gene>
    <name evidence="1" type="ORF">K239x_11820</name>
</gene>
<sequence>MSKTARYVVIGIVTLFIAGVLAWQLRPVSHRVHTVQTHQFDLQVSYDKFRQIMVRKNATKAIVSHGGMKIISEGVEDLKLDLSADDRPLLNAIRGKSKAAVDATKMLTVEINNEQVDTEQLTLRSRAQVNADRLHVESKAVGQQGQIKDYVTIISASPKEDATHIELSLEMEIEIRVPSVFTGRADSEVAKAAIESLAQQQEAITAFVIEHASERIVLPELN</sequence>